<dbReference type="InterPro" id="IPR009061">
    <property type="entry name" value="DNA-bd_dom_put_sf"/>
</dbReference>
<comment type="caution">
    <text evidence="3">The sequence shown here is derived from an EMBL/GenBank/DDBJ whole genome shotgun (WGS) entry which is preliminary data.</text>
</comment>
<organism evidence="3 4">
    <name type="scientific">Streptomyces lucensis JCM 4490</name>
    <dbReference type="NCBI Taxonomy" id="1306176"/>
    <lineage>
        <taxon>Bacteria</taxon>
        <taxon>Bacillati</taxon>
        <taxon>Actinomycetota</taxon>
        <taxon>Actinomycetes</taxon>
        <taxon>Kitasatosporales</taxon>
        <taxon>Streptomycetaceae</taxon>
        <taxon>Streptomyces</taxon>
    </lineage>
</organism>
<reference evidence="3" key="1">
    <citation type="journal article" date="2014" name="Int. J. Syst. Evol. Microbiol.">
        <title>Complete genome sequence of Corynebacterium casei LMG S-19264T (=DSM 44701T), isolated from a smear-ripened cheese.</title>
        <authorList>
            <consortium name="US DOE Joint Genome Institute (JGI-PGF)"/>
            <person name="Walter F."/>
            <person name="Albersmeier A."/>
            <person name="Kalinowski J."/>
            <person name="Ruckert C."/>
        </authorList>
    </citation>
    <scope>NUCLEOTIDE SEQUENCE</scope>
    <source>
        <strain evidence="3">JCM 4490</strain>
    </source>
</reference>
<feature type="compositionally biased region" description="Polar residues" evidence="1">
    <location>
        <begin position="40"/>
        <end position="50"/>
    </location>
</feature>
<evidence type="ECO:0000259" key="2">
    <source>
        <dbReference type="Pfam" id="PF12728"/>
    </source>
</evidence>
<evidence type="ECO:0000313" key="3">
    <source>
        <dbReference type="EMBL" id="GGW34036.1"/>
    </source>
</evidence>
<reference evidence="3" key="2">
    <citation type="submission" date="2020-09" db="EMBL/GenBank/DDBJ databases">
        <authorList>
            <person name="Sun Q."/>
            <person name="Ohkuma M."/>
        </authorList>
    </citation>
    <scope>NUCLEOTIDE SEQUENCE</scope>
    <source>
        <strain evidence="3">JCM 4490</strain>
    </source>
</reference>
<proteinExistence type="predicted"/>
<dbReference type="Proteomes" id="UP000620224">
    <property type="component" value="Unassembled WGS sequence"/>
</dbReference>
<evidence type="ECO:0000256" key="1">
    <source>
        <dbReference type="SAM" id="MobiDB-lite"/>
    </source>
</evidence>
<evidence type="ECO:0000313" key="4">
    <source>
        <dbReference type="Proteomes" id="UP000620224"/>
    </source>
</evidence>
<feature type="region of interest" description="Disordered" evidence="1">
    <location>
        <begin position="18"/>
        <end position="50"/>
    </location>
</feature>
<dbReference type="SUPFAM" id="SSF46955">
    <property type="entry name" value="Putative DNA-binding domain"/>
    <property type="match status" value="1"/>
</dbReference>
<sequence length="149" mass="16877">MAALPQLDAENVRRTCSRMAADGQLSKDAGGRYYPDTESRTQGTPEVSQLSDCPNPLLTCTNRWDRRNRDCPSCPTPVPLARTRRELTVARDEMLTIPQVIEEIGVPLSTFYRWRQQRKGPKAIKLPNGAVRIRRSELERWIAALEEAA</sequence>
<dbReference type="AlphaFoldDB" id="A0A918IVK7"/>
<dbReference type="InterPro" id="IPR041657">
    <property type="entry name" value="HTH_17"/>
</dbReference>
<accession>A0A918IVK7</accession>
<dbReference type="Pfam" id="PF12728">
    <property type="entry name" value="HTH_17"/>
    <property type="match status" value="1"/>
</dbReference>
<dbReference type="EMBL" id="BMUE01000001">
    <property type="protein sequence ID" value="GGW34036.1"/>
    <property type="molecule type" value="Genomic_DNA"/>
</dbReference>
<protein>
    <recommendedName>
        <fullName evidence="2">Helix-turn-helix domain-containing protein</fullName>
    </recommendedName>
</protein>
<keyword evidence="4" id="KW-1185">Reference proteome</keyword>
<feature type="domain" description="Helix-turn-helix" evidence="2">
    <location>
        <begin position="94"/>
        <end position="144"/>
    </location>
</feature>
<gene>
    <name evidence="3" type="ORF">GCM10010503_07650</name>
</gene>
<name>A0A918IVK7_9ACTN</name>